<evidence type="ECO:0000313" key="1">
    <source>
        <dbReference type="EMBL" id="KAK9100427.1"/>
    </source>
</evidence>
<name>A0AAP0F0X1_9MAGN</name>
<dbReference type="Proteomes" id="UP001419268">
    <property type="component" value="Unassembled WGS sequence"/>
</dbReference>
<reference evidence="1 2" key="1">
    <citation type="submission" date="2024-01" db="EMBL/GenBank/DDBJ databases">
        <title>Genome assemblies of Stephania.</title>
        <authorList>
            <person name="Yang L."/>
        </authorList>
    </citation>
    <scope>NUCLEOTIDE SEQUENCE [LARGE SCALE GENOMIC DNA]</scope>
    <source>
        <strain evidence="1">JXDWG</strain>
        <tissue evidence="1">Leaf</tissue>
    </source>
</reference>
<evidence type="ECO:0000313" key="2">
    <source>
        <dbReference type="Proteomes" id="UP001419268"/>
    </source>
</evidence>
<keyword evidence="2" id="KW-1185">Reference proteome</keyword>
<proteinExistence type="predicted"/>
<organism evidence="1 2">
    <name type="scientific">Stephania cephalantha</name>
    <dbReference type="NCBI Taxonomy" id="152367"/>
    <lineage>
        <taxon>Eukaryota</taxon>
        <taxon>Viridiplantae</taxon>
        <taxon>Streptophyta</taxon>
        <taxon>Embryophyta</taxon>
        <taxon>Tracheophyta</taxon>
        <taxon>Spermatophyta</taxon>
        <taxon>Magnoliopsida</taxon>
        <taxon>Ranunculales</taxon>
        <taxon>Menispermaceae</taxon>
        <taxon>Menispermoideae</taxon>
        <taxon>Cissampelideae</taxon>
        <taxon>Stephania</taxon>
    </lineage>
</organism>
<sequence>MLVSLPRDERRRCLAPPAPMQCHAAAGRATAPATADLAVRDLGPRREPPCPPLERPLLAPLLAATAGSLSATVGAATPPALLVRVRLALTATKYSCDTSHMGNQVPYQLNLPVVVTHALRGRSQYESP</sequence>
<comment type="caution">
    <text evidence="1">The sequence shown here is derived from an EMBL/GenBank/DDBJ whole genome shotgun (WGS) entry which is preliminary data.</text>
</comment>
<gene>
    <name evidence="1" type="ORF">Scep_023857</name>
</gene>
<dbReference type="EMBL" id="JBBNAG010000010">
    <property type="protein sequence ID" value="KAK9100427.1"/>
    <property type="molecule type" value="Genomic_DNA"/>
</dbReference>
<protein>
    <submittedName>
        <fullName evidence="1">Uncharacterized protein</fullName>
    </submittedName>
</protein>
<accession>A0AAP0F0X1</accession>
<dbReference type="AlphaFoldDB" id="A0AAP0F0X1"/>